<keyword evidence="8" id="KW-1015">Disulfide bond</keyword>
<proteinExistence type="inferred from homology"/>
<dbReference type="Gene3D" id="2.70.170.10">
    <property type="entry name" value="Neurotransmitter-gated ion-channel ligand-binding domain"/>
    <property type="match status" value="1"/>
</dbReference>
<evidence type="ECO:0000256" key="2">
    <source>
        <dbReference type="ARBA" id="ARBA00022475"/>
    </source>
</evidence>
<accession>G7YEF3</accession>
<feature type="region of interest" description="Disordered" evidence="15">
    <location>
        <begin position="308"/>
        <end position="327"/>
    </location>
</feature>
<gene>
    <name evidence="18" type="ORF">CLF_105928</name>
</gene>
<dbReference type="InterPro" id="IPR018000">
    <property type="entry name" value="Neurotransmitter_ion_chnl_CS"/>
</dbReference>
<dbReference type="InterPro" id="IPR036734">
    <property type="entry name" value="Neur_chan_lig-bd_sf"/>
</dbReference>
<dbReference type="FunFam" id="2.70.170.10:FF:000028">
    <property type="entry name" value="AcetylCholine Receptor"/>
    <property type="match status" value="1"/>
</dbReference>
<dbReference type="PROSITE" id="PS00236">
    <property type="entry name" value="NEUROTR_ION_CHANNEL"/>
    <property type="match status" value="1"/>
</dbReference>
<keyword evidence="1 14" id="KW-0813">Transport</keyword>
<feature type="transmembrane region" description="Helical" evidence="14">
    <location>
        <begin position="240"/>
        <end position="265"/>
    </location>
</feature>
<evidence type="ECO:0000256" key="9">
    <source>
        <dbReference type="ARBA" id="ARBA00023170"/>
    </source>
</evidence>
<evidence type="ECO:0000256" key="13">
    <source>
        <dbReference type="ARBA" id="ARBA00034099"/>
    </source>
</evidence>
<feature type="transmembrane region" description="Helical" evidence="14">
    <location>
        <begin position="179"/>
        <end position="198"/>
    </location>
</feature>
<dbReference type="PRINTS" id="PR00254">
    <property type="entry name" value="NICOTINICR"/>
</dbReference>
<dbReference type="Gene3D" id="1.20.58.390">
    <property type="entry name" value="Neurotransmitter-gated ion-channel transmembrane domain"/>
    <property type="match status" value="2"/>
</dbReference>
<dbReference type="GO" id="GO:0045211">
    <property type="term" value="C:postsynaptic membrane"/>
    <property type="evidence" value="ECO:0007669"/>
    <property type="project" value="InterPro"/>
</dbReference>
<dbReference type="Pfam" id="PF02931">
    <property type="entry name" value="Neur_chan_LBD"/>
    <property type="match status" value="1"/>
</dbReference>
<evidence type="ECO:0000256" key="11">
    <source>
        <dbReference type="ARBA" id="ARBA00023286"/>
    </source>
</evidence>
<keyword evidence="3 14" id="KW-0812">Transmembrane</keyword>
<dbReference type="GO" id="GO:0022848">
    <property type="term" value="F:acetylcholine-gated monoatomic cation-selective channel activity"/>
    <property type="evidence" value="ECO:0007669"/>
    <property type="project" value="InterPro"/>
</dbReference>
<evidence type="ECO:0000256" key="5">
    <source>
        <dbReference type="ARBA" id="ARBA00023018"/>
    </source>
</evidence>
<keyword evidence="11" id="KW-1071">Ligand-gated ion channel</keyword>
<dbReference type="InterPro" id="IPR006201">
    <property type="entry name" value="Neur_channel"/>
</dbReference>
<dbReference type="PANTHER" id="PTHR18945">
    <property type="entry name" value="NEUROTRANSMITTER GATED ION CHANNEL"/>
    <property type="match status" value="1"/>
</dbReference>
<evidence type="ECO:0000256" key="3">
    <source>
        <dbReference type="ARBA" id="ARBA00022692"/>
    </source>
</evidence>
<name>G7YEF3_CLOSI</name>
<dbReference type="GO" id="GO:0004888">
    <property type="term" value="F:transmembrane signaling receptor activity"/>
    <property type="evidence" value="ECO:0007669"/>
    <property type="project" value="InterPro"/>
</dbReference>
<sequence>MNPDVPEWIDERLHWDPLEYNNLSTLRVPCDKLWLPDIVLYNSADDYTSGYMQSRAMVGNTGNVFWSPPAKLRSACKIDITYFPFDDQSCTMKFGSWAYDGWQVNMSKRDKACKEQIKRILDLLIFLAGHAEVDLSNYVQNGEWNLLRVSVVRDEIIYPCCEEPYPFILFTIYMRRRTLYYLFNIIFPCLWLTVLSLLSFWLPPDSGEKITLGITVLLAFSVFMLLIAENMPATSEFVPLIGIYLTVTMAMTSLSIVLTVGVLHIHHTNANHSSVPERVRVLLFDYVAPLLRMSTVRRYRLAQTRKRLSVPNVRDSSPPAGPERGQSWMNRHQKSADQHVVVLQSQDENSVFSTCHSTKDLRPHVKPESKLFSQVHKYASSSSSSSRAFPTAHSSQVGNLGKDKSSHNNTNNSKELSTPSLVRDRINLTSTLSADRHSVAEFRPNQIYSAGSNEIDKDDRKHLSSALVRIEQLRQSIQRKPSSLTVPKHHDPIASLVLELTDLIFYAKKEHARLTNCVGRLDRQQREERDAIDASNEWQMVASIVDRLLFWLFLFVAIFATLIILVIMPLFKPE</sequence>
<evidence type="ECO:0000256" key="12">
    <source>
        <dbReference type="ARBA" id="ARBA00023303"/>
    </source>
</evidence>
<keyword evidence="12 14" id="KW-0407">Ion channel</keyword>
<evidence type="ECO:0000256" key="7">
    <source>
        <dbReference type="ARBA" id="ARBA00023136"/>
    </source>
</evidence>
<evidence type="ECO:0000256" key="8">
    <source>
        <dbReference type="ARBA" id="ARBA00023157"/>
    </source>
</evidence>
<feature type="compositionally biased region" description="Polar residues" evidence="15">
    <location>
        <begin position="407"/>
        <end position="419"/>
    </location>
</feature>
<keyword evidence="7 14" id="KW-0472">Membrane</keyword>
<keyword evidence="10" id="KW-0325">Glycoprotein</keyword>
<keyword evidence="2" id="KW-1003">Cell membrane</keyword>
<comment type="similarity">
    <text evidence="14">Belongs to the ligand-gated ion channel (TC 1.A.9) family.</text>
</comment>
<dbReference type="Pfam" id="PF02932">
    <property type="entry name" value="Neur_chan_memb"/>
    <property type="match status" value="1"/>
</dbReference>
<evidence type="ECO:0000256" key="1">
    <source>
        <dbReference type="ARBA" id="ARBA00022448"/>
    </source>
</evidence>
<dbReference type="InterPro" id="IPR002394">
    <property type="entry name" value="Nicotinic_acetylcholine_rcpt"/>
</dbReference>
<evidence type="ECO:0000313" key="19">
    <source>
        <dbReference type="Proteomes" id="UP000008909"/>
    </source>
</evidence>
<reference evidence="18" key="1">
    <citation type="journal article" date="2011" name="Genome Biol.">
        <title>The draft genome of the carcinogenic human liver fluke Clonorchis sinensis.</title>
        <authorList>
            <person name="Wang X."/>
            <person name="Chen W."/>
            <person name="Huang Y."/>
            <person name="Sun J."/>
            <person name="Men J."/>
            <person name="Liu H."/>
            <person name="Luo F."/>
            <person name="Guo L."/>
            <person name="Lv X."/>
            <person name="Deng C."/>
            <person name="Zhou C."/>
            <person name="Fan Y."/>
            <person name="Li X."/>
            <person name="Huang L."/>
            <person name="Hu Y."/>
            <person name="Liang C."/>
            <person name="Hu X."/>
            <person name="Xu J."/>
            <person name="Yu X."/>
        </authorList>
    </citation>
    <scope>NUCLEOTIDE SEQUENCE [LARGE SCALE GENOMIC DNA]</scope>
    <source>
        <strain evidence="18">Henan</strain>
    </source>
</reference>
<keyword evidence="5" id="KW-0770">Synapse</keyword>
<evidence type="ECO:0000256" key="4">
    <source>
        <dbReference type="ARBA" id="ARBA00022989"/>
    </source>
</evidence>
<evidence type="ECO:0000256" key="6">
    <source>
        <dbReference type="ARBA" id="ARBA00023065"/>
    </source>
</evidence>
<dbReference type="Proteomes" id="UP000008909">
    <property type="component" value="Unassembled WGS sequence"/>
</dbReference>
<keyword evidence="4 14" id="KW-1133">Transmembrane helix</keyword>
<feature type="region of interest" description="Disordered" evidence="15">
    <location>
        <begin position="382"/>
        <end position="419"/>
    </location>
</feature>
<evidence type="ECO:0000259" key="17">
    <source>
        <dbReference type="Pfam" id="PF02932"/>
    </source>
</evidence>
<evidence type="ECO:0000256" key="14">
    <source>
        <dbReference type="RuleBase" id="RU000687"/>
    </source>
</evidence>
<comment type="subcellular location">
    <subcellularLocation>
        <location evidence="13">Synaptic cell membrane</location>
        <topology evidence="13">Multi-pass membrane protein</topology>
    </subcellularLocation>
</comment>
<keyword evidence="9 18" id="KW-0675">Receptor</keyword>
<dbReference type="CDD" id="cd18997">
    <property type="entry name" value="LGIC_ECD_nAChR"/>
    <property type="match status" value="1"/>
</dbReference>
<dbReference type="SUPFAM" id="SSF63712">
    <property type="entry name" value="Nicotinic receptor ligand binding domain-like"/>
    <property type="match status" value="1"/>
</dbReference>
<keyword evidence="6 14" id="KW-0406">Ion transport</keyword>
<evidence type="ECO:0000259" key="16">
    <source>
        <dbReference type="Pfam" id="PF02931"/>
    </source>
</evidence>
<keyword evidence="19" id="KW-1185">Reference proteome</keyword>
<dbReference type="SUPFAM" id="SSF90112">
    <property type="entry name" value="Neurotransmitter-gated ion-channel transmembrane pore"/>
    <property type="match status" value="1"/>
</dbReference>
<dbReference type="PRINTS" id="PR00252">
    <property type="entry name" value="NRIONCHANNEL"/>
</dbReference>
<dbReference type="CDD" id="cd19051">
    <property type="entry name" value="LGIC_TM_cation"/>
    <property type="match status" value="1"/>
</dbReference>
<feature type="domain" description="Neurotransmitter-gated ion-channel transmembrane" evidence="17">
    <location>
        <begin position="185"/>
        <end position="564"/>
    </location>
</feature>
<dbReference type="EMBL" id="DF143140">
    <property type="protein sequence ID" value="GAA51336.1"/>
    <property type="molecule type" value="Genomic_DNA"/>
</dbReference>
<organism evidence="18 19">
    <name type="scientific">Clonorchis sinensis</name>
    <name type="common">Chinese liver fluke</name>
    <dbReference type="NCBI Taxonomy" id="79923"/>
    <lineage>
        <taxon>Eukaryota</taxon>
        <taxon>Metazoa</taxon>
        <taxon>Spiralia</taxon>
        <taxon>Lophotrochozoa</taxon>
        <taxon>Platyhelminthes</taxon>
        <taxon>Trematoda</taxon>
        <taxon>Digenea</taxon>
        <taxon>Opisthorchiida</taxon>
        <taxon>Opisthorchiata</taxon>
        <taxon>Opisthorchiidae</taxon>
        <taxon>Clonorchis</taxon>
    </lineage>
</organism>
<dbReference type="InterPro" id="IPR038050">
    <property type="entry name" value="Neuro_actylchol_rec"/>
</dbReference>
<evidence type="ECO:0000256" key="15">
    <source>
        <dbReference type="SAM" id="MobiDB-lite"/>
    </source>
</evidence>
<dbReference type="InterPro" id="IPR006202">
    <property type="entry name" value="Neur_chan_lig-bd"/>
</dbReference>
<evidence type="ECO:0000313" key="18">
    <source>
        <dbReference type="EMBL" id="GAA51336.1"/>
    </source>
</evidence>
<dbReference type="AlphaFoldDB" id="G7YEF3"/>
<dbReference type="FunFam" id="1.20.58.390:FF:000073">
    <property type="entry name" value="Neuronal acetylcholine receptor subunit alpha-9-II"/>
    <property type="match status" value="1"/>
</dbReference>
<reference key="2">
    <citation type="submission" date="2011-10" db="EMBL/GenBank/DDBJ databases">
        <title>The genome and transcriptome sequence of Clonorchis sinensis provide insights into the carcinogenic liver fluke.</title>
        <authorList>
            <person name="Wang X."/>
            <person name="Huang Y."/>
            <person name="Chen W."/>
            <person name="Liu H."/>
            <person name="Guo L."/>
            <person name="Chen Y."/>
            <person name="Luo F."/>
            <person name="Zhou W."/>
            <person name="Sun J."/>
            <person name="Mao Q."/>
            <person name="Liang P."/>
            <person name="Zhou C."/>
            <person name="Tian Y."/>
            <person name="Men J."/>
            <person name="Lv X."/>
            <person name="Huang L."/>
            <person name="Zhou J."/>
            <person name="Hu Y."/>
            <person name="Li R."/>
            <person name="Zhang F."/>
            <person name="Lei H."/>
            <person name="Li X."/>
            <person name="Hu X."/>
            <person name="Liang C."/>
            <person name="Xu J."/>
            <person name="Wu Z."/>
            <person name="Yu X."/>
        </authorList>
    </citation>
    <scope>NUCLEOTIDE SEQUENCE</scope>
    <source>
        <strain>Henan</strain>
    </source>
</reference>
<feature type="transmembrane region" description="Helical" evidence="14">
    <location>
        <begin position="548"/>
        <end position="571"/>
    </location>
</feature>
<dbReference type="InterPro" id="IPR006029">
    <property type="entry name" value="Neurotrans-gated_channel_TM"/>
</dbReference>
<feature type="transmembrane region" description="Helical" evidence="14">
    <location>
        <begin position="210"/>
        <end position="228"/>
    </location>
</feature>
<dbReference type="InterPro" id="IPR036719">
    <property type="entry name" value="Neuro-gated_channel_TM_sf"/>
</dbReference>
<feature type="domain" description="Neurotransmitter-gated ion-channel ligand-binding" evidence="16">
    <location>
        <begin position="7"/>
        <end position="178"/>
    </location>
</feature>
<evidence type="ECO:0000256" key="10">
    <source>
        <dbReference type="ARBA" id="ARBA00023180"/>
    </source>
</evidence>
<protein>
    <submittedName>
        <fullName evidence="18">Neuronal acetylcholine receptor subunit alpha-7</fullName>
    </submittedName>
</protein>